<accession>A0A8X7XQE6</accession>
<evidence type="ECO:0000313" key="2">
    <source>
        <dbReference type="Proteomes" id="UP000886885"/>
    </source>
</evidence>
<comment type="caution">
    <text evidence="1">The sequence shown here is derived from an EMBL/GenBank/DDBJ whole genome shotgun (WGS) entry which is preliminary data.</text>
</comment>
<protein>
    <submittedName>
        <fullName evidence="1">Uncharacterized protein</fullName>
    </submittedName>
</protein>
<keyword evidence="2" id="KW-1185">Reference proteome</keyword>
<reference evidence="1" key="1">
    <citation type="journal article" date="2020" name="bioRxiv">
        <title>Hybrid origin of Populus tomentosa Carr. identified through genome sequencing and phylogenomic analysis.</title>
        <authorList>
            <person name="An X."/>
            <person name="Gao K."/>
            <person name="Chen Z."/>
            <person name="Li J."/>
            <person name="Yang X."/>
            <person name="Yang X."/>
            <person name="Zhou J."/>
            <person name="Guo T."/>
            <person name="Zhao T."/>
            <person name="Huang S."/>
            <person name="Miao D."/>
            <person name="Khan W.U."/>
            <person name="Rao P."/>
            <person name="Ye M."/>
            <person name="Lei B."/>
            <person name="Liao W."/>
            <person name="Wang J."/>
            <person name="Ji L."/>
            <person name="Li Y."/>
            <person name="Guo B."/>
            <person name="Mustafa N.S."/>
            <person name="Li S."/>
            <person name="Yun Q."/>
            <person name="Keller S.R."/>
            <person name="Mao J."/>
            <person name="Zhang R."/>
            <person name="Strauss S.H."/>
        </authorList>
    </citation>
    <scope>NUCLEOTIDE SEQUENCE</scope>
    <source>
        <strain evidence="1">GM15</strain>
        <tissue evidence="1">Leaf</tissue>
    </source>
</reference>
<dbReference type="AlphaFoldDB" id="A0A8X7XQE6"/>
<name>A0A8X7XQE6_POPTO</name>
<evidence type="ECO:0000313" key="1">
    <source>
        <dbReference type="EMBL" id="KAG6736601.1"/>
    </source>
</evidence>
<dbReference type="Proteomes" id="UP000886885">
    <property type="component" value="Unassembled WGS sequence"/>
</dbReference>
<gene>
    <name evidence="1" type="ORF">POTOM_060527</name>
</gene>
<organism evidence="1 2">
    <name type="scientific">Populus tomentosa</name>
    <name type="common">Chinese white poplar</name>
    <dbReference type="NCBI Taxonomy" id="118781"/>
    <lineage>
        <taxon>Eukaryota</taxon>
        <taxon>Viridiplantae</taxon>
        <taxon>Streptophyta</taxon>
        <taxon>Embryophyta</taxon>
        <taxon>Tracheophyta</taxon>
        <taxon>Spermatophyta</taxon>
        <taxon>Magnoliopsida</taxon>
        <taxon>eudicotyledons</taxon>
        <taxon>Gunneridae</taxon>
        <taxon>Pentapetalae</taxon>
        <taxon>rosids</taxon>
        <taxon>fabids</taxon>
        <taxon>Malpighiales</taxon>
        <taxon>Salicaceae</taxon>
        <taxon>Saliceae</taxon>
        <taxon>Populus</taxon>
    </lineage>
</organism>
<proteinExistence type="predicted"/>
<dbReference type="EMBL" id="JAAWWB010000757">
    <property type="protein sequence ID" value="KAG6736601.1"/>
    <property type="molecule type" value="Genomic_DNA"/>
</dbReference>
<sequence length="301" mass="33089">MARKICEDLVRIYCLVGGRIHVFGGDLDDIKCGAKKTEQWLRWTLVTLGPELEALQRRQYHGGVPQESARWRRIVLVADSVADLVGLAEKSKSSTKMILCAGLEAVLVLPVFGGRNMQRRLKTVGGCFASAKSCVGDEVIEDLAEGLRQEMELIAETKLVLGPTTMSNVTSSKGAGWENFLTRERSFSRFKRNDQRRECWSFSGQIEGTDLGRNITAADGLAESGRQSAVGVHDEMMGCFVAQMMESSVGANRRADLFEAIMGKTCQRVLGRVGVQKPAKFGGLTKGRRKVMAKCSYQKGC</sequence>